<name>A0A4U6UAL9_SETVI</name>
<organism evidence="1 2">
    <name type="scientific">Setaria viridis</name>
    <name type="common">Green bristlegrass</name>
    <name type="synonym">Setaria italica subsp. viridis</name>
    <dbReference type="NCBI Taxonomy" id="4556"/>
    <lineage>
        <taxon>Eukaryota</taxon>
        <taxon>Viridiplantae</taxon>
        <taxon>Streptophyta</taxon>
        <taxon>Embryophyta</taxon>
        <taxon>Tracheophyta</taxon>
        <taxon>Spermatophyta</taxon>
        <taxon>Magnoliopsida</taxon>
        <taxon>Liliopsida</taxon>
        <taxon>Poales</taxon>
        <taxon>Poaceae</taxon>
        <taxon>PACMAD clade</taxon>
        <taxon>Panicoideae</taxon>
        <taxon>Panicodae</taxon>
        <taxon>Paniceae</taxon>
        <taxon>Cenchrinae</taxon>
        <taxon>Setaria</taxon>
    </lineage>
</organism>
<evidence type="ECO:0000313" key="1">
    <source>
        <dbReference type="EMBL" id="TKW07327.1"/>
    </source>
</evidence>
<keyword evidence="2" id="KW-1185">Reference proteome</keyword>
<dbReference type="Proteomes" id="UP000298652">
    <property type="component" value="Chromosome 7"/>
</dbReference>
<dbReference type="Gramene" id="TKW07327">
    <property type="protein sequence ID" value="TKW07327"/>
    <property type="gene ID" value="SEVIR_7G297815v2"/>
</dbReference>
<dbReference type="EMBL" id="CM016558">
    <property type="protein sequence ID" value="TKW07327.1"/>
    <property type="molecule type" value="Genomic_DNA"/>
</dbReference>
<sequence length="35" mass="3980">MEQINSCREFVCPFTCFRVSPRAPHLPQVCGLPTD</sequence>
<proteinExistence type="predicted"/>
<accession>A0A4U6UAL9</accession>
<reference evidence="1" key="1">
    <citation type="submission" date="2019-03" db="EMBL/GenBank/DDBJ databases">
        <title>WGS assembly of Setaria viridis.</title>
        <authorList>
            <person name="Huang P."/>
            <person name="Jenkins J."/>
            <person name="Grimwood J."/>
            <person name="Barry K."/>
            <person name="Healey A."/>
            <person name="Mamidi S."/>
            <person name="Sreedasyam A."/>
            <person name="Shu S."/>
            <person name="Feldman M."/>
            <person name="Wu J."/>
            <person name="Yu Y."/>
            <person name="Chen C."/>
            <person name="Johnson J."/>
            <person name="Rokhsar D."/>
            <person name="Baxter I."/>
            <person name="Schmutz J."/>
            <person name="Brutnell T."/>
            <person name="Kellogg E."/>
        </authorList>
    </citation>
    <scope>NUCLEOTIDE SEQUENCE [LARGE SCALE GENOMIC DNA]</scope>
</reference>
<dbReference type="AlphaFoldDB" id="A0A4U6UAL9"/>
<gene>
    <name evidence="1" type="ORF">SEVIR_7G297815v2</name>
</gene>
<protein>
    <submittedName>
        <fullName evidence="1">Uncharacterized protein</fullName>
    </submittedName>
</protein>
<evidence type="ECO:0000313" key="2">
    <source>
        <dbReference type="Proteomes" id="UP000298652"/>
    </source>
</evidence>